<organism evidence="1 2">
    <name type="scientific">Portunus trituberculatus</name>
    <name type="common">Swimming crab</name>
    <name type="synonym">Neptunus trituberculatus</name>
    <dbReference type="NCBI Taxonomy" id="210409"/>
    <lineage>
        <taxon>Eukaryota</taxon>
        <taxon>Metazoa</taxon>
        <taxon>Ecdysozoa</taxon>
        <taxon>Arthropoda</taxon>
        <taxon>Crustacea</taxon>
        <taxon>Multicrustacea</taxon>
        <taxon>Malacostraca</taxon>
        <taxon>Eumalacostraca</taxon>
        <taxon>Eucarida</taxon>
        <taxon>Decapoda</taxon>
        <taxon>Pleocyemata</taxon>
        <taxon>Brachyura</taxon>
        <taxon>Eubrachyura</taxon>
        <taxon>Portunoidea</taxon>
        <taxon>Portunidae</taxon>
        <taxon>Portuninae</taxon>
        <taxon>Portunus</taxon>
    </lineage>
</organism>
<sequence length="87" mass="9666">MLLSIYDTDEAEDFFRSTVCLHVCVWEASNFLRLWVYLCGYLHYACYSKNYLSQPTAAMIELSVRCGGVLGFWGTLLSLVAAGSGAP</sequence>
<evidence type="ECO:0000313" key="1">
    <source>
        <dbReference type="EMBL" id="MPC72963.1"/>
    </source>
</evidence>
<protein>
    <submittedName>
        <fullName evidence="1">Uncharacterized protein</fullName>
    </submittedName>
</protein>
<dbReference type="Proteomes" id="UP000324222">
    <property type="component" value="Unassembled WGS sequence"/>
</dbReference>
<comment type="caution">
    <text evidence="1">The sequence shown here is derived from an EMBL/GenBank/DDBJ whole genome shotgun (WGS) entry which is preliminary data.</text>
</comment>
<keyword evidence="2" id="KW-1185">Reference proteome</keyword>
<dbReference type="AlphaFoldDB" id="A0A5B7HS72"/>
<evidence type="ECO:0000313" key="2">
    <source>
        <dbReference type="Proteomes" id="UP000324222"/>
    </source>
</evidence>
<proteinExistence type="predicted"/>
<name>A0A5B7HS72_PORTR</name>
<gene>
    <name evidence="1" type="ORF">E2C01_067279</name>
</gene>
<dbReference type="EMBL" id="VSRR010035785">
    <property type="protein sequence ID" value="MPC72963.1"/>
    <property type="molecule type" value="Genomic_DNA"/>
</dbReference>
<reference evidence="1 2" key="1">
    <citation type="submission" date="2019-05" db="EMBL/GenBank/DDBJ databases">
        <title>Another draft genome of Portunus trituberculatus and its Hox gene families provides insights of decapod evolution.</title>
        <authorList>
            <person name="Jeong J.-H."/>
            <person name="Song I."/>
            <person name="Kim S."/>
            <person name="Choi T."/>
            <person name="Kim D."/>
            <person name="Ryu S."/>
            <person name="Kim W."/>
        </authorList>
    </citation>
    <scope>NUCLEOTIDE SEQUENCE [LARGE SCALE GENOMIC DNA]</scope>
    <source>
        <tissue evidence="1">Muscle</tissue>
    </source>
</reference>
<accession>A0A5B7HS72</accession>